<dbReference type="STRING" id="1314781.A0A165CWF9"/>
<feature type="compositionally biased region" description="Low complexity" evidence="3">
    <location>
        <begin position="1218"/>
        <end position="1254"/>
    </location>
</feature>
<evidence type="ECO:0000256" key="2">
    <source>
        <dbReference type="PROSITE-ProRule" id="PRU00192"/>
    </source>
</evidence>
<feature type="region of interest" description="Disordered" evidence="3">
    <location>
        <begin position="263"/>
        <end position="524"/>
    </location>
</feature>
<evidence type="ECO:0000256" key="1">
    <source>
        <dbReference type="ARBA" id="ARBA00022443"/>
    </source>
</evidence>
<dbReference type="EMBL" id="KV426280">
    <property type="protein sequence ID" value="KZV83292.1"/>
    <property type="molecule type" value="Genomic_DNA"/>
</dbReference>
<dbReference type="PANTHER" id="PTHR47775">
    <property type="entry name" value="BUD SITE SELECTION PROTEIN 14"/>
    <property type="match status" value="1"/>
</dbReference>
<dbReference type="InterPro" id="IPR053039">
    <property type="entry name" value="Polarity_Bud-Selection_Reg"/>
</dbReference>
<sequence>MSGPHRAHRQDTFDLRGQMLGDEEGAHGNGYMDAEAADHSVLEDDSPDDAHEDYIEDDGSSQLSVPDESINFDLVYSLHSFAATVDGQANVFKGDSLVLMDDSNSYWWLVKVLKTQEVGYIPAENIETPFERLARLNRHRNVDLALPTREETEDDPRHAVRSRPPINARRDPGGQPILRDRSGTRSVIFTGSSIHNYPPAVWKTEDEDEDYDDDYDDASFDEGTEAALNDAHEQAGATPAGGMEPDDEMSWEQDAVVDEIARRAQKPPQQQQQQQDIAMQQQMQQQQMQQQQQEQQYAQQQQMQMQQQQQQQQYMREQQQQQLGMGPAPGVIRHQGSRERMDVDVNPQQQQQQRAVTDPSMQSRIPVAQPRSSSGPLLPSAIVQQQQAEAQRTREETQRVRNEPQQQTLQRHPSDAGQRRVLRKERSDTTDDERDNAGGKDNKKKKSSGVFSGLFGRKSGKDDKKKRPDSLSADAMARVEGGSPNGQGAEYGPQGSQQQRYRTSTMGQVQQQQPLQQAPSQHMLKRDLQQQALYQQQYLNRSPASPPEVVAPSYGLQSASTLNNTLSLKPDGTTPRQRPGSLILSPTVPDGPPVPDLCVMRVFAGEHIQSEATFKTVLVNANTTSSDLVLQALQRFRIPKGDDPGEYFLTVKRVEGSSAALRPHEKPLGVFETLVEAAQMEMLLPRVKRSSVGSISSVASNLSMHPAIAKLGMNDFADDSTVKFYLNRRSPSGLAEDDEDVTLRADELDGAKGKPNLSVNVAAASTGNVTPERFTSPTAHFALQLFIFPEDLPTGMVFDPHTEAIIPRASLKERSTASATASSSVNQTQRRKVFMFPKNTTVAEVIELGLERFGIVEGVVDGGDEVEDKQAKRRSMSRVRYNLTVEVDGQERELSPSSRVMDAFPRPPLFKPIDKRNSDSRRRSGEHMFGAQDDVPLDDPMFILRRAVAYRQGTSRSRLSASLDEIALQHLHNRQSIQSASDASLLSGNPPTVTVEDHGHTRKSQSGGMSRQELIAAQREASRANQRAMLTTQTNTERGVDVVLPNRAMLRSSRLDSNGNGSVPAVRYSYVEPDGETYDVSDIIEEEWNGEGSGPPPREDLLQGAISQSREGMINRVIEKIKDSRLVPPSSGSEKDRLSPAPPGSATSAAFSIASSASMYSPASDKFEQQQRSTSRTVTPNSDGRATVRHESPQQMLTGTQSPSQRDVSGHGHGKQQSSGASASDSRSSSYDTSAPSTPATTAHAHTGTNNTPAPRRAPLVLRDADFGVSRMVALIELSAAIGAASRPSSRAVRHEPSEDFDDVLFGTKVDLDEFHPKVRDVYQDTLRQLDDLDLQLDQLLQATLRT</sequence>
<dbReference type="PROSITE" id="PS50002">
    <property type="entry name" value="SH3"/>
    <property type="match status" value="1"/>
</dbReference>
<feature type="compositionally biased region" description="Basic and acidic residues" evidence="3">
    <location>
        <begin position="412"/>
        <end position="441"/>
    </location>
</feature>
<evidence type="ECO:0000313" key="7">
    <source>
        <dbReference type="Proteomes" id="UP000077266"/>
    </source>
</evidence>
<dbReference type="GO" id="GO:0008104">
    <property type="term" value="P:intracellular protein localization"/>
    <property type="evidence" value="ECO:0007669"/>
    <property type="project" value="TreeGrafter"/>
</dbReference>
<feature type="compositionally biased region" description="Low complexity" evidence="3">
    <location>
        <begin position="269"/>
        <end position="322"/>
    </location>
</feature>
<feature type="compositionally biased region" description="Polar residues" evidence="3">
    <location>
        <begin position="1193"/>
        <end position="1207"/>
    </location>
</feature>
<name>A0A165CWF9_EXIGL</name>
<feature type="domain" description="Ras-associating" evidence="5">
    <location>
        <begin position="596"/>
        <end position="690"/>
    </location>
</feature>
<dbReference type="SUPFAM" id="SSF54236">
    <property type="entry name" value="Ubiquitin-like"/>
    <property type="match status" value="1"/>
</dbReference>
<feature type="compositionally biased region" description="Polar residues" evidence="3">
    <location>
        <begin position="1023"/>
        <end position="1032"/>
    </location>
</feature>
<feature type="compositionally biased region" description="Basic and acidic residues" evidence="3">
    <location>
        <begin position="391"/>
        <end position="402"/>
    </location>
</feature>
<feature type="region of interest" description="Disordered" evidence="3">
    <location>
        <begin position="1122"/>
        <end position="1148"/>
    </location>
</feature>
<dbReference type="PROSITE" id="PS50200">
    <property type="entry name" value="RA"/>
    <property type="match status" value="1"/>
</dbReference>
<dbReference type="GO" id="GO:0030950">
    <property type="term" value="P:establishment or maintenance of actin cytoskeleton polarity"/>
    <property type="evidence" value="ECO:0007669"/>
    <property type="project" value="TreeGrafter"/>
</dbReference>
<feature type="region of interest" description="Disordered" evidence="3">
    <location>
        <begin position="979"/>
        <end position="1032"/>
    </location>
</feature>
<feature type="region of interest" description="Disordered" evidence="3">
    <location>
        <begin position="149"/>
        <end position="181"/>
    </location>
</feature>
<dbReference type="OrthoDB" id="196165at2759"/>
<feature type="compositionally biased region" description="Polar residues" evidence="3">
    <location>
        <begin position="979"/>
        <end position="992"/>
    </location>
</feature>
<feature type="region of interest" description="Disordered" evidence="3">
    <location>
        <begin position="1"/>
        <end position="62"/>
    </location>
</feature>
<protein>
    <recommendedName>
        <fullName evidence="8">SH3 domain-containing protein</fullName>
    </recommendedName>
</protein>
<dbReference type="GO" id="GO:0015630">
    <property type="term" value="C:microtubule cytoskeleton"/>
    <property type="evidence" value="ECO:0007669"/>
    <property type="project" value="TreeGrafter"/>
</dbReference>
<dbReference type="SMART" id="SM00314">
    <property type="entry name" value="RA"/>
    <property type="match status" value="2"/>
</dbReference>
<feature type="compositionally biased region" description="Basic and acidic residues" evidence="3">
    <location>
        <begin position="459"/>
        <end position="469"/>
    </location>
</feature>
<dbReference type="CDD" id="cd17043">
    <property type="entry name" value="RA"/>
    <property type="match status" value="1"/>
</dbReference>
<dbReference type="Gene3D" id="2.30.30.40">
    <property type="entry name" value="SH3 Domains"/>
    <property type="match status" value="1"/>
</dbReference>
<evidence type="ECO:0008006" key="8">
    <source>
        <dbReference type="Google" id="ProtNLM"/>
    </source>
</evidence>
<evidence type="ECO:0000259" key="5">
    <source>
        <dbReference type="PROSITE" id="PS50200"/>
    </source>
</evidence>
<reference evidence="6 7" key="1">
    <citation type="journal article" date="2016" name="Mol. Biol. Evol.">
        <title>Comparative Genomics of Early-Diverging Mushroom-Forming Fungi Provides Insights into the Origins of Lignocellulose Decay Capabilities.</title>
        <authorList>
            <person name="Nagy L.G."/>
            <person name="Riley R."/>
            <person name="Tritt A."/>
            <person name="Adam C."/>
            <person name="Daum C."/>
            <person name="Floudas D."/>
            <person name="Sun H."/>
            <person name="Yadav J.S."/>
            <person name="Pangilinan J."/>
            <person name="Larsson K.H."/>
            <person name="Matsuura K."/>
            <person name="Barry K."/>
            <person name="Labutti K."/>
            <person name="Kuo R."/>
            <person name="Ohm R.A."/>
            <person name="Bhattacharya S.S."/>
            <person name="Shirouzu T."/>
            <person name="Yoshinaga Y."/>
            <person name="Martin F.M."/>
            <person name="Grigoriev I.V."/>
            <person name="Hibbett D.S."/>
        </authorList>
    </citation>
    <scope>NUCLEOTIDE SEQUENCE [LARGE SCALE GENOMIC DNA]</scope>
    <source>
        <strain evidence="6 7">HHB12029</strain>
    </source>
</reference>
<dbReference type="InParanoid" id="A0A165CWF9"/>
<dbReference type="Pfam" id="PF00788">
    <property type="entry name" value="RA"/>
    <property type="match status" value="1"/>
</dbReference>
<dbReference type="PANTHER" id="PTHR47775:SF1">
    <property type="entry name" value="BUD SITE SELECTION PROTEIN 14"/>
    <property type="match status" value="1"/>
</dbReference>
<feature type="compositionally biased region" description="Low complexity" evidence="3">
    <location>
        <begin position="508"/>
        <end position="521"/>
    </location>
</feature>
<feature type="compositionally biased region" description="Basic and acidic residues" evidence="3">
    <location>
        <begin position="912"/>
        <end position="926"/>
    </location>
</feature>
<dbReference type="InterPro" id="IPR036028">
    <property type="entry name" value="SH3-like_dom_sf"/>
</dbReference>
<feature type="compositionally biased region" description="Basic and acidic residues" evidence="3">
    <location>
        <begin position="168"/>
        <end position="181"/>
    </location>
</feature>
<evidence type="ECO:0000313" key="6">
    <source>
        <dbReference type="EMBL" id="KZV83292.1"/>
    </source>
</evidence>
<dbReference type="SMART" id="SM00326">
    <property type="entry name" value="SH3"/>
    <property type="match status" value="1"/>
</dbReference>
<dbReference type="GO" id="GO:0051286">
    <property type="term" value="C:cell tip"/>
    <property type="evidence" value="ECO:0007669"/>
    <property type="project" value="TreeGrafter"/>
</dbReference>
<feature type="region of interest" description="Disordered" evidence="3">
    <location>
        <begin position="1161"/>
        <end position="1257"/>
    </location>
</feature>
<dbReference type="InterPro" id="IPR029071">
    <property type="entry name" value="Ubiquitin-like_domsf"/>
</dbReference>
<proteinExistence type="predicted"/>
<gene>
    <name evidence="6" type="ORF">EXIGLDRAFT_728514</name>
</gene>
<organism evidence="6 7">
    <name type="scientific">Exidia glandulosa HHB12029</name>
    <dbReference type="NCBI Taxonomy" id="1314781"/>
    <lineage>
        <taxon>Eukaryota</taxon>
        <taxon>Fungi</taxon>
        <taxon>Dikarya</taxon>
        <taxon>Basidiomycota</taxon>
        <taxon>Agaricomycotina</taxon>
        <taxon>Agaricomycetes</taxon>
        <taxon>Auriculariales</taxon>
        <taxon>Exidiaceae</taxon>
        <taxon>Exidia</taxon>
    </lineage>
</organism>
<feature type="domain" description="SH3" evidence="4">
    <location>
        <begin position="70"/>
        <end position="131"/>
    </location>
</feature>
<dbReference type="InterPro" id="IPR001452">
    <property type="entry name" value="SH3_domain"/>
</dbReference>
<keyword evidence="7" id="KW-1185">Reference proteome</keyword>
<evidence type="ECO:0000256" key="3">
    <source>
        <dbReference type="SAM" id="MobiDB-lite"/>
    </source>
</evidence>
<feature type="compositionally biased region" description="Polar residues" evidence="3">
    <location>
        <begin position="494"/>
        <end position="507"/>
    </location>
</feature>
<accession>A0A165CWF9</accession>
<dbReference type="SUPFAM" id="SSF50044">
    <property type="entry name" value="SH3-domain"/>
    <property type="match status" value="1"/>
</dbReference>
<feature type="compositionally biased region" description="Acidic residues" evidence="3">
    <location>
        <begin position="205"/>
        <end position="220"/>
    </location>
</feature>
<dbReference type="Gene3D" id="3.10.20.90">
    <property type="entry name" value="Phosphatidylinositol 3-kinase Catalytic Subunit, Chain A, domain 1"/>
    <property type="match status" value="1"/>
</dbReference>
<dbReference type="Proteomes" id="UP000077266">
    <property type="component" value="Unassembled WGS sequence"/>
</dbReference>
<feature type="region of interest" description="Disordered" evidence="3">
    <location>
        <begin position="896"/>
        <end position="933"/>
    </location>
</feature>
<feature type="region of interest" description="Disordered" evidence="3">
    <location>
        <begin position="563"/>
        <end position="589"/>
    </location>
</feature>
<keyword evidence="1 2" id="KW-0728">SH3 domain</keyword>
<evidence type="ECO:0000259" key="4">
    <source>
        <dbReference type="PROSITE" id="PS50002"/>
    </source>
</evidence>
<dbReference type="GO" id="GO:0007165">
    <property type="term" value="P:signal transduction"/>
    <property type="evidence" value="ECO:0007669"/>
    <property type="project" value="InterPro"/>
</dbReference>
<feature type="compositionally biased region" description="Polar residues" evidence="3">
    <location>
        <begin position="1170"/>
        <end position="1184"/>
    </location>
</feature>
<feature type="compositionally biased region" description="Basic and acidic residues" evidence="3">
    <location>
        <begin position="36"/>
        <end position="53"/>
    </location>
</feature>
<feature type="region of interest" description="Disordered" evidence="3">
    <location>
        <begin position="195"/>
        <end position="220"/>
    </location>
</feature>
<dbReference type="InterPro" id="IPR000159">
    <property type="entry name" value="RA_dom"/>
</dbReference>